<gene>
    <name evidence="2" type="ORF">FIV36_29040</name>
</gene>
<dbReference type="OrthoDB" id="7014616at2"/>
<reference evidence="2 3" key="1">
    <citation type="submission" date="2019-06" db="EMBL/GenBank/DDBJ databases">
        <title>Pseudomonas bimorpha sp. nov. isolated from bovine raw milk and skim milk concentrate.</title>
        <authorList>
            <person name="Hofmann K."/>
            <person name="Huptas C."/>
            <person name="Doll E."/>
            <person name="Scherer S."/>
            <person name="Wenning M."/>
        </authorList>
    </citation>
    <scope>NUCLEOTIDE SEQUENCE [LARGE SCALE GENOMIC DNA]</scope>
    <source>
        <strain evidence="2 3">DSM 17835</strain>
    </source>
</reference>
<dbReference type="AlphaFoldDB" id="A0A5C5Q2H2"/>
<sequence>MQISQGNSRDLPAYACRIYAVVLRASIGLWLSLRPHPTTTPLSASYTSGQHFASGILQIRGHPRHPCLWLTLPLAGCVEDFHLQVTSEATTAKLVALARNAPCLAHNDKGGLKETASNHVSSPVKTPGRGSSWAACTAYH</sequence>
<proteinExistence type="predicted"/>
<dbReference type="Proteomes" id="UP000317951">
    <property type="component" value="Unassembled WGS sequence"/>
</dbReference>
<organism evidence="2 3">
    <name type="scientific">Pseudomonas extremaustralis</name>
    <dbReference type="NCBI Taxonomy" id="359110"/>
    <lineage>
        <taxon>Bacteria</taxon>
        <taxon>Pseudomonadati</taxon>
        <taxon>Pseudomonadota</taxon>
        <taxon>Gammaproteobacteria</taxon>
        <taxon>Pseudomonadales</taxon>
        <taxon>Pseudomonadaceae</taxon>
        <taxon>Pseudomonas</taxon>
    </lineage>
</organism>
<accession>A0A5C5Q2H2</accession>
<protein>
    <submittedName>
        <fullName evidence="2">Uncharacterized protein</fullName>
    </submittedName>
</protein>
<feature type="region of interest" description="Disordered" evidence="1">
    <location>
        <begin position="114"/>
        <end position="140"/>
    </location>
</feature>
<evidence type="ECO:0000256" key="1">
    <source>
        <dbReference type="SAM" id="MobiDB-lite"/>
    </source>
</evidence>
<dbReference type="EMBL" id="VFET01000042">
    <property type="protein sequence ID" value="TWR99881.1"/>
    <property type="molecule type" value="Genomic_DNA"/>
</dbReference>
<comment type="caution">
    <text evidence="2">The sequence shown here is derived from an EMBL/GenBank/DDBJ whole genome shotgun (WGS) entry which is preliminary data.</text>
</comment>
<name>A0A5C5Q2H2_9PSED</name>
<evidence type="ECO:0000313" key="3">
    <source>
        <dbReference type="Proteomes" id="UP000317951"/>
    </source>
</evidence>
<evidence type="ECO:0000313" key="2">
    <source>
        <dbReference type="EMBL" id="TWR99881.1"/>
    </source>
</evidence>
<feature type="compositionally biased region" description="Polar residues" evidence="1">
    <location>
        <begin position="115"/>
        <end position="124"/>
    </location>
</feature>